<dbReference type="CDD" id="cd08646">
    <property type="entry name" value="FMT_core_Met-tRNA-FMT_N"/>
    <property type="match status" value="1"/>
</dbReference>
<sequence>MKPLNIIFAGTPDFAALHLQALIESEHNVVAVYSQPDRPAGRGKKLQASPVKQLAVANDIPVYQPASLRKEEAQAELAALNADIMVVVAYGLILPKIVLDTPRLGCINVHGSILPRWRGAAPIQRALWAGDNETGVTIMQMDIGLDTGDMLLKTSLKIEDTDTSAILYSKLAEQGPAALIEALAGISDGSITPEKQDEALANYAEKLSKEEAQIDWRKDAKQLWQEVRAFNPWPASHFPLQGNTIKVWQASYSAEQTSAAPGTIIESNKHGITVATGNGALQLQVMQVPGKKQMPVADILNSRAEWFVEGTCFISADESKEAQA</sequence>
<dbReference type="InterPro" id="IPR005793">
    <property type="entry name" value="Formyl_trans_C"/>
</dbReference>
<feature type="domain" description="Formyl transferase N-terminal" evidence="9">
    <location>
        <begin position="6"/>
        <end position="183"/>
    </location>
</feature>
<dbReference type="Gene3D" id="3.10.25.10">
    <property type="entry name" value="Formyl transferase, C-terminal domain"/>
    <property type="match status" value="1"/>
</dbReference>
<reference evidence="11 12" key="1">
    <citation type="submission" date="2022-01" db="EMBL/GenBank/DDBJ databases">
        <title>Whole genome-based taxonomy of the Shewanellaceae.</title>
        <authorList>
            <person name="Martin-Rodriguez A.J."/>
        </authorList>
    </citation>
    <scope>NUCLEOTIDE SEQUENCE [LARGE SCALE GENOMIC DNA]</scope>
    <source>
        <strain evidence="11 12">DSM 24955</strain>
    </source>
</reference>
<dbReference type="InterPro" id="IPR037022">
    <property type="entry name" value="Formyl_trans_C_sf"/>
</dbReference>
<evidence type="ECO:0000256" key="3">
    <source>
        <dbReference type="ARBA" id="ARBA00012261"/>
    </source>
</evidence>
<evidence type="ECO:0000256" key="6">
    <source>
        <dbReference type="ARBA" id="ARBA00022917"/>
    </source>
</evidence>
<dbReference type="InterPro" id="IPR011034">
    <property type="entry name" value="Formyl_transferase-like_C_sf"/>
</dbReference>
<dbReference type="Gene3D" id="3.40.50.170">
    <property type="entry name" value="Formyl transferase, N-terminal domain"/>
    <property type="match status" value="1"/>
</dbReference>
<gene>
    <name evidence="8 11" type="primary">fmt</name>
    <name evidence="11" type="ORF">L2737_20650</name>
</gene>
<comment type="catalytic activity">
    <reaction evidence="7 8">
        <text>L-methionyl-tRNA(fMet) + (6R)-10-formyltetrahydrofolate = N-formyl-L-methionyl-tRNA(fMet) + (6S)-5,6,7,8-tetrahydrofolate + H(+)</text>
        <dbReference type="Rhea" id="RHEA:24380"/>
        <dbReference type="Rhea" id="RHEA-COMP:9952"/>
        <dbReference type="Rhea" id="RHEA-COMP:9953"/>
        <dbReference type="ChEBI" id="CHEBI:15378"/>
        <dbReference type="ChEBI" id="CHEBI:57453"/>
        <dbReference type="ChEBI" id="CHEBI:78530"/>
        <dbReference type="ChEBI" id="CHEBI:78844"/>
        <dbReference type="ChEBI" id="CHEBI:195366"/>
        <dbReference type="EC" id="2.1.2.9"/>
    </reaction>
</comment>
<keyword evidence="5 8" id="KW-0808">Transferase</keyword>
<keyword evidence="6 8" id="KW-0648">Protein biosynthesis</keyword>
<feature type="binding site" evidence="8">
    <location>
        <begin position="112"/>
        <end position="115"/>
    </location>
    <ligand>
        <name>(6S)-5,6,7,8-tetrahydrofolate</name>
        <dbReference type="ChEBI" id="CHEBI:57453"/>
    </ligand>
</feature>
<dbReference type="SUPFAM" id="SSF53328">
    <property type="entry name" value="Formyltransferase"/>
    <property type="match status" value="1"/>
</dbReference>
<dbReference type="RefSeq" id="WP_248956960.1">
    <property type="nucleotide sequence ID" value="NZ_JAKIKU010000017.1"/>
</dbReference>
<dbReference type="EMBL" id="JAKIKU010000017">
    <property type="protein sequence ID" value="MCL1047716.1"/>
    <property type="molecule type" value="Genomic_DNA"/>
</dbReference>
<name>A0ABT0KV48_9GAMM</name>
<dbReference type="EC" id="2.1.2.9" evidence="3 8"/>
<organism evidence="11 12">
    <name type="scientific">Shewanella electrodiphila</name>
    <dbReference type="NCBI Taxonomy" id="934143"/>
    <lineage>
        <taxon>Bacteria</taxon>
        <taxon>Pseudomonadati</taxon>
        <taxon>Pseudomonadota</taxon>
        <taxon>Gammaproteobacteria</taxon>
        <taxon>Alteromonadales</taxon>
        <taxon>Shewanellaceae</taxon>
        <taxon>Shewanella</taxon>
    </lineage>
</organism>
<dbReference type="InterPro" id="IPR001555">
    <property type="entry name" value="GART_AS"/>
</dbReference>
<dbReference type="Proteomes" id="UP001202134">
    <property type="component" value="Unassembled WGS sequence"/>
</dbReference>
<protein>
    <recommendedName>
        <fullName evidence="4 8">Methionyl-tRNA formyltransferase</fullName>
        <ecNumber evidence="3 8">2.1.2.9</ecNumber>
    </recommendedName>
</protein>
<dbReference type="InterPro" id="IPR002376">
    <property type="entry name" value="Formyl_transf_N"/>
</dbReference>
<dbReference type="CDD" id="cd08704">
    <property type="entry name" value="Met_tRNA_FMT_C"/>
    <property type="match status" value="1"/>
</dbReference>
<evidence type="ECO:0000256" key="5">
    <source>
        <dbReference type="ARBA" id="ARBA00022679"/>
    </source>
</evidence>
<dbReference type="SUPFAM" id="SSF50486">
    <property type="entry name" value="FMT C-terminal domain-like"/>
    <property type="match status" value="1"/>
</dbReference>
<dbReference type="NCBIfam" id="TIGR00460">
    <property type="entry name" value="fmt"/>
    <property type="match status" value="1"/>
</dbReference>
<comment type="similarity">
    <text evidence="2 8">Belongs to the Fmt family.</text>
</comment>
<dbReference type="Pfam" id="PF00551">
    <property type="entry name" value="Formyl_trans_N"/>
    <property type="match status" value="1"/>
</dbReference>
<evidence type="ECO:0000256" key="4">
    <source>
        <dbReference type="ARBA" id="ARBA00016014"/>
    </source>
</evidence>
<evidence type="ECO:0000256" key="7">
    <source>
        <dbReference type="ARBA" id="ARBA00048558"/>
    </source>
</evidence>
<evidence type="ECO:0000256" key="2">
    <source>
        <dbReference type="ARBA" id="ARBA00010699"/>
    </source>
</evidence>
<dbReference type="HAMAP" id="MF_00182">
    <property type="entry name" value="Formyl_trans"/>
    <property type="match status" value="1"/>
</dbReference>
<dbReference type="PROSITE" id="PS00373">
    <property type="entry name" value="GART"/>
    <property type="match status" value="1"/>
</dbReference>
<evidence type="ECO:0000256" key="1">
    <source>
        <dbReference type="ARBA" id="ARBA00002606"/>
    </source>
</evidence>
<dbReference type="InterPro" id="IPR005794">
    <property type="entry name" value="Fmt"/>
</dbReference>
<comment type="caution">
    <text evidence="11">The sequence shown here is derived from an EMBL/GenBank/DDBJ whole genome shotgun (WGS) entry which is preliminary data.</text>
</comment>
<evidence type="ECO:0000259" key="9">
    <source>
        <dbReference type="Pfam" id="PF00551"/>
    </source>
</evidence>
<dbReference type="InterPro" id="IPR041711">
    <property type="entry name" value="Met-tRNA-FMT_N"/>
</dbReference>
<evidence type="ECO:0000259" key="10">
    <source>
        <dbReference type="Pfam" id="PF02911"/>
    </source>
</evidence>
<evidence type="ECO:0000256" key="8">
    <source>
        <dbReference type="HAMAP-Rule" id="MF_00182"/>
    </source>
</evidence>
<accession>A0ABT0KV48</accession>
<comment type="function">
    <text evidence="1 8">Attaches a formyl group to the free amino group of methionyl-tRNA(fMet). The formyl group appears to play a dual role in the initiator identity of N-formylmethionyl-tRNA by promoting its recognition by IF2 and preventing the misappropriation of this tRNA by the elongation apparatus.</text>
</comment>
<evidence type="ECO:0000313" key="12">
    <source>
        <dbReference type="Proteomes" id="UP001202134"/>
    </source>
</evidence>
<dbReference type="PANTHER" id="PTHR11138:SF5">
    <property type="entry name" value="METHIONYL-TRNA FORMYLTRANSFERASE, MITOCHONDRIAL"/>
    <property type="match status" value="1"/>
</dbReference>
<proteinExistence type="inferred from homology"/>
<feature type="domain" description="Formyl transferase C-terminal" evidence="10">
    <location>
        <begin position="206"/>
        <end position="303"/>
    </location>
</feature>
<dbReference type="Pfam" id="PF02911">
    <property type="entry name" value="Formyl_trans_C"/>
    <property type="match status" value="1"/>
</dbReference>
<keyword evidence="12" id="KW-1185">Reference proteome</keyword>
<dbReference type="GO" id="GO:0004479">
    <property type="term" value="F:methionyl-tRNA formyltransferase activity"/>
    <property type="evidence" value="ECO:0007669"/>
    <property type="project" value="UniProtKB-EC"/>
</dbReference>
<dbReference type="InterPro" id="IPR036477">
    <property type="entry name" value="Formyl_transf_N_sf"/>
</dbReference>
<dbReference type="PANTHER" id="PTHR11138">
    <property type="entry name" value="METHIONYL-TRNA FORMYLTRANSFERASE"/>
    <property type="match status" value="1"/>
</dbReference>
<dbReference type="InterPro" id="IPR044135">
    <property type="entry name" value="Met-tRNA-FMT_C"/>
</dbReference>
<evidence type="ECO:0000313" key="11">
    <source>
        <dbReference type="EMBL" id="MCL1047716.1"/>
    </source>
</evidence>